<proteinExistence type="predicted"/>
<organism evidence="1 2">
    <name type="scientific">Listeria rocourtiae</name>
    <dbReference type="NCBI Taxonomy" id="647910"/>
    <lineage>
        <taxon>Bacteria</taxon>
        <taxon>Bacillati</taxon>
        <taxon>Bacillota</taxon>
        <taxon>Bacilli</taxon>
        <taxon>Bacillales</taxon>
        <taxon>Listeriaceae</taxon>
        <taxon>Listeria</taxon>
    </lineage>
</organism>
<evidence type="ECO:0000313" key="1">
    <source>
        <dbReference type="EMBL" id="TDR54700.1"/>
    </source>
</evidence>
<dbReference type="PIRSF" id="PIRSF037356">
    <property type="entry name" value="DUF1797"/>
    <property type="match status" value="1"/>
</dbReference>
<dbReference type="Pfam" id="PF08796">
    <property type="entry name" value="DUF1797"/>
    <property type="match status" value="1"/>
</dbReference>
<protein>
    <submittedName>
        <fullName evidence="1">Uncharacterized protein YkuJ</fullName>
    </submittedName>
</protein>
<dbReference type="InterPro" id="IPR038073">
    <property type="entry name" value="YkuJ-like_sf"/>
</dbReference>
<sequence>MSQLLGIIQRLQAMQEDETADTQSRRFEKDGEPLCEVRYFHASNSYEVEIYGDKNKYQFDDIDMTTLEIFEILQ</sequence>
<dbReference type="STRING" id="1265846.PROCOU_11858"/>
<dbReference type="AlphaFoldDB" id="A0A4R6ZQ34"/>
<name>A0A4R6ZQ34_9LIST</name>
<dbReference type="OrthoDB" id="2361638at2"/>
<dbReference type="Proteomes" id="UP000295558">
    <property type="component" value="Unassembled WGS sequence"/>
</dbReference>
<keyword evidence="2" id="KW-1185">Reference proteome</keyword>
<dbReference type="Gene3D" id="3.30.720.20">
    <property type="entry name" value="Protein of unknown function DUF1797"/>
    <property type="match status" value="1"/>
</dbReference>
<dbReference type="EMBL" id="SNZK01000002">
    <property type="protein sequence ID" value="TDR54700.1"/>
    <property type="molecule type" value="Genomic_DNA"/>
</dbReference>
<dbReference type="SUPFAM" id="SSF143567">
    <property type="entry name" value="YkuJ-like"/>
    <property type="match status" value="1"/>
</dbReference>
<gene>
    <name evidence="1" type="ORF">DFP96_102295</name>
</gene>
<accession>A0A4R6ZQ34</accession>
<dbReference type="RefSeq" id="WP_036072214.1">
    <property type="nucleotide sequence ID" value="NZ_JAARQJ010000024.1"/>
</dbReference>
<reference evidence="1 2" key="1">
    <citation type="submission" date="2019-03" db="EMBL/GenBank/DDBJ databases">
        <title>Genomic Encyclopedia of Type Strains, Phase III (KMG-III): the genomes of soil and plant-associated and newly described type strains.</title>
        <authorList>
            <person name="Whitman W."/>
        </authorList>
    </citation>
    <scope>NUCLEOTIDE SEQUENCE [LARGE SCALE GENOMIC DNA]</scope>
    <source>
        <strain evidence="1 2">CECT 7972</strain>
    </source>
</reference>
<evidence type="ECO:0000313" key="2">
    <source>
        <dbReference type="Proteomes" id="UP000295558"/>
    </source>
</evidence>
<comment type="caution">
    <text evidence="1">The sequence shown here is derived from an EMBL/GenBank/DDBJ whole genome shotgun (WGS) entry which is preliminary data.</text>
</comment>
<dbReference type="InterPro" id="IPR014904">
    <property type="entry name" value="YkuJ-like"/>
</dbReference>